<dbReference type="Gene3D" id="3.30.300.30">
    <property type="match status" value="1"/>
</dbReference>
<feature type="domain" description="Transposase IS116/IS110/IS902 C-terminal" evidence="2">
    <location>
        <begin position="103"/>
        <end position="169"/>
    </location>
</feature>
<dbReference type="InterPro" id="IPR047650">
    <property type="entry name" value="Transpos_IS110"/>
</dbReference>
<dbReference type="SUPFAM" id="SSF56801">
    <property type="entry name" value="Acetyl-CoA synthetase-like"/>
    <property type="match status" value="1"/>
</dbReference>
<dbReference type="Pfam" id="PF02371">
    <property type="entry name" value="Transposase_20"/>
    <property type="match status" value="1"/>
</dbReference>
<accession>A0A4Y3VCY9</accession>
<dbReference type="EMBL" id="BJND01000007">
    <property type="protein sequence ID" value="GEC03441.1"/>
    <property type="molecule type" value="Genomic_DNA"/>
</dbReference>
<dbReference type="PANTHER" id="PTHR33055">
    <property type="entry name" value="TRANSPOSASE FOR INSERTION SEQUENCE ELEMENT IS1111A"/>
    <property type="match status" value="1"/>
</dbReference>
<evidence type="ECO:0000259" key="2">
    <source>
        <dbReference type="Pfam" id="PF02371"/>
    </source>
</evidence>
<evidence type="ECO:0000313" key="3">
    <source>
        <dbReference type="EMBL" id="GEC03441.1"/>
    </source>
</evidence>
<evidence type="ECO:0000256" key="1">
    <source>
        <dbReference type="SAM" id="MobiDB-lite"/>
    </source>
</evidence>
<feature type="region of interest" description="Disordered" evidence="1">
    <location>
        <begin position="207"/>
        <end position="226"/>
    </location>
</feature>
<dbReference type="InterPro" id="IPR003346">
    <property type="entry name" value="Transposase_20"/>
</dbReference>
<name>A0A4Y3VCY9_9ACTN</name>
<proteinExistence type="predicted"/>
<sequence length="226" mass="24632">MPTIATYRPGRAAGASSLSGYKRPTPLVVLDAIPKNAVGKIDRQANWREGQWGWDLRAVLADAIGIGGRAAGTMRSLSHTTTSTAQAVMRSSIRTGPRAYLRALVTSLDLRAVFPAPGHLASWAQLSPRTIQSGNKNTSGRTGKGNPWLRGALGEAAISAARTDTFLGARYRRLVKRRGHVKALVAIARSILVVVWHLMTNPHTRYRDLGPDWHTRHQEPARPQDP</sequence>
<dbReference type="InterPro" id="IPR045851">
    <property type="entry name" value="AMP-bd_C_sf"/>
</dbReference>
<gene>
    <name evidence="3" type="ORF">SSP24_10960</name>
</gene>
<dbReference type="AlphaFoldDB" id="A0A4Y3VCY9"/>
<protein>
    <recommendedName>
        <fullName evidence="2">Transposase IS116/IS110/IS902 C-terminal domain-containing protein</fullName>
    </recommendedName>
</protein>
<organism evidence="3 4">
    <name type="scientific">Streptomyces spinoverrucosus</name>
    <dbReference type="NCBI Taxonomy" id="284043"/>
    <lineage>
        <taxon>Bacteria</taxon>
        <taxon>Bacillati</taxon>
        <taxon>Actinomycetota</taxon>
        <taxon>Actinomycetes</taxon>
        <taxon>Kitasatosporales</taxon>
        <taxon>Streptomycetaceae</taxon>
        <taxon>Streptomyces</taxon>
    </lineage>
</organism>
<keyword evidence="4" id="KW-1185">Reference proteome</keyword>
<reference evidence="3 4" key="1">
    <citation type="submission" date="2019-06" db="EMBL/GenBank/DDBJ databases">
        <title>Whole genome shotgun sequence of Streptomyces spinoverrucosus NBRC 14228.</title>
        <authorList>
            <person name="Hosoyama A."/>
            <person name="Uohara A."/>
            <person name="Ohji S."/>
            <person name="Ichikawa N."/>
        </authorList>
    </citation>
    <scope>NUCLEOTIDE SEQUENCE [LARGE SCALE GENOMIC DNA]</scope>
    <source>
        <strain evidence="3 4">NBRC 14228</strain>
    </source>
</reference>
<dbReference type="Proteomes" id="UP000317881">
    <property type="component" value="Unassembled WGS sequence"/>
</dbReference>
<dbReference type="GO" id="GO:0004803">
    <property type="term" value="F:transposase activity"/>
    <property type="evidence" value="ECO:0007669"/>
    <property type="project" value="InterPro"/>
</dbReference>
<dbReference type="GO" id="GO:0006313">
    <property type="term" value="P:DNA transposition"/>
    <property type="evidence" value="ECO:0007669"/>
    <property type="project" value="InterPro"/>
</dbReference>
<evidence type="ECO:0000313" key="4">
    <source>
        <dbReference type="Proteomes" id="UP000317881"/>
    </source>
</evidence>
<dbReference type="GO" id="GO:0003677">
    <property type="term" value="F:DNA binding"/>
    <property type="evidence" value="ECO:0007669"/>
    <property type="project" value="InterPro"/>
</dbReference>
<comment type="caution">
    <text evidence="3">The sequence shown here is derived from an EMBL/GenBank/DDBJ whole genome shotgun (WGS) entry which is preliminary data.</text>
</comment>
<dbReference type="PANTHER" id="PTHR33055:SF15">
    <property type="entry name" value="TRANSPOSASE-RELATED"/>
    <property type="match status" value="1"/>
</dbReference>